<dbReference type="GO" id="GO:0046872">
    <property type="term" value="F:metal ion binding"/>
    <property type="evidence" value="ECO:0007669"/>
    <property type="project" value="UniProtKB-KW"/>
</dbReference>
<keyword evidence="1" id="KW-0479">Metal-binding</keyword>
<dbReference type="OrthoDB" id="9814359at2"/>
<dbReference type="Gene3D" id="3.30.70.100">
    <property type="match status" value="1"/>
</dbReference>
<name>A0A078LVP9_9PSED</name>
<dbReference type="PROSITE" id="PS50846">
    <property type="entry name" value="HMA_2"/>
    <property type="match status" value="1"/>
</dbReference>
<sequence>MQAFKVSGMTCGHCERAVINAIKARDAEAQVKVDLDSGSVQVESVLSEAVIREVIEEEGYKVG</sequence>
<dbReference type="AlphaFoldDB" id="A0A078LVP9"/>
<proteinExistence type="predicted"/>
<protein>
    <submittedName>
        <fullName evidence="3">Copper-binding protein</fullName>
    </submittedName>
</protein>
<dbReference type="SUPFAM" id="SSF55008">
    <property type="entry name" value="HMA, heavy metal-associated domain"/>
    <property type="match status" value="1"/>
</dbReference>
<evidence type="ECO:0000313" key="4">
    <source>
        <dbReference type="Proteomes" id="UP000053902"/>
    </source>
</evidence>
<accession>A0A078LVP9</accession>
<dbReference type="InterPro" id="IPR006121">
    <property type="entry name" value="HMA_dom"/>
</dbReference>
<evidence type="ECO:0000259" key="2">
    <source>
        <dbReference type="PROSITE" id="PS50846"/>
    </source>
</evidence>
<dbReference type="RefSeq" id="WP_037023617.1">
    <property type="nucleotide sequence ID" value="NZ_CCSF01000001.1"/>
</dbReference>
<dbReference type="CDD" id="cd00371">
    <property type="entry name" value="HMA"/>
    <property type="match status" value="1"/>
</dbReference>
<dbReference type="Proteomes" id="UP000053902">
    <property type="component" value="Unassembled WGS sequence"/>
</dbReference>
<dbReference type="STRING" id="1499686.BN1079_01703"/>
<keyword evidence="4" id="KW-1185">Reference proteome</keyword>
<dbReference type="InterPro" id="IPR036163">
    <property type="entry name" value="HMA_dom_sf"/>
</dbReference>
<dbReference type="HOGENOM" id="CLU_134973_5_0_6"/>
<dbReference type="Pfam" id="PF00403">
    <property type="entry name" value="HMA"/>
    <property type="match status" value="1"/>
</dbReference>
<evidence type="ECO:0000256" key="1">
    <source>
        <dbReference type="ARBA" id="ARBA00022723"/>
    </source>
</evidence>
<feature type="domain" description="HMA" evidence="2">
    <location>
        <begin position="1"/>
        <end position="63"/>
    </location>
</feature>
<organism evidence="3 4">
    <name type="scientific">Pseudomonas saudiphocaensis</name>
    <dbReference type="NCBI Taxonomy" id="1499686"/>
    <lineage>
        <taxon>Bacteria</taxon>
        <taxon>Pseudomonadati</taxon>
        <taxon>Pseudomonadota</taxon>
        <taxon>Gammaproteobacteria</taxon>
        <taxon>Pseudomonadales</taxon>
        <taxon>Pseudomonadaceae</taxon>
        <taxon>Pseudomonas</taxon>
    </lineage>
</organism>
<dbReference type="eggNOG" id="COG2608">
    <property type="taxonomic scope" value="Bacteria"/>
</dbReference>
<evidence type="ECO:0000313" key="3">
    <source>
        <dbReference type="EMBL" id="CDZ94387.1"/>
    </source>
</evidence>
<reference evidence="3 4" key="1">
    <citation type="submission" date="2014-07" db="EMBL/GenBank/DDBJ databases">
        <authorList>
            <person name="Urmite Genomes Urmite Genomes"/>
        </authorList>
    </citation>
    <scope>NUCLEOTIDE SEQUENCE [LARGE SCALE GENOMIC DNA]</scope>
    <source>
        <strain evidence="3 4">20_BN</strain>
    </source>
</reference>
<dbReference type="InterPro" id="IPR017969">
    <property type="entry name" value="Heavy-metal-associated_CS"/>
</dbReference>
<dbReference type="EMBL" id="CCSF01000001">
    <property type="protein sequence ID" value="CDZ94387.1"/>
    <property type="molecule type" value="Genomic_DNA"/>
</dbReference>
<dbReference type="PROSITE" id="PS01047">
    <property type="entry name" value="HMA_1"/>
    <property type="match status" value="1"/>
</dbReference>
<gene>
    <name evidence="3" type="ORF">BN1079_01703</name>
</gene>